<feature type="domain" description="Ketopantoate reductase N-terminal" evidence="12">
    <location>
        <begin position="6"/>
        <end position="153"/>
    </location>
</feature>
<evidence type="ECO:0000313" key="15">
    <source>
        <dbReference type="Proteomes" id="UP000198703"/>
    </source>
</evidence>
<gene>
    <name evidence="14" type="ORF">SAMN05444370_10378</name>
</gene>
<comment type="function">
    <text evidence="1">Catalyzes the NADPH-dependent reduction of ketopantoate into pantoic acid.</text>
</comment>
<dbReference type="Gene3D" id="3.40.50.720">
    <property type="entry name" value="NAD(P)-binding Rossmann-like Domain"/>
    <property type="match status" value="1"/>
</dbReference>
<dbReference type="InterPro" id="IPR051402">
    <property type="entry name" value="KPR-Related"/>
</dbReference>
<comment type="catalytic activity">
    <reaction evidence="10">
        <text>(R)-pantoate + NADP(+) = 2-dehydropantoate + NADPH + H(+)</text>
        <dbReference type="Rhea" id="RHEA:16233"/>
        <dbReference type="ChEBI" id="CHEBI:11561"/>
        <dbReference type="ChEBI" id="CHEBI:15378"/>
        <dbReference type="ChEBI" id="CHEBI:15980"/>
        <dbReference type="ChEBI" id="CHEBI:57783"/>
        <dbReference type="ChEBI" id="CHEBI:58349"/>
        <dbReference type="EC" id="1.1.1.169"/>
    </reaction>
</comment>
<dbReference type="PANTHER" id="PTHR21708">
    <property type="entry name" value="PROBABLE 2-DEHYDROPANTOATE 2-REDUCTASE"/>
    <property type="match status" value="1"/>
</dbReference>
<dbReference type="OrthoDB" id="9796561at2"/>
<dbReference type="GO" id="GO:0015940">
    <property type="term" value="P:pantothenate biosynthetic process"/>
    <property type="evidence" value="ECO:0007669"/>
    <property type="project" value="UniProtKB-UniPathway"/>
</dbReference>
<feature type="compositionally biased region" description="Polar residues" evidence="11">
    <location>
        <begin position="412"/>
        <end position="422"/>
    </location>
</feature>
<feature type="domain" description="Ketopantoate reductase C-terminal" evidence="13">
    <location>
        <begin position="181"/>
        <end position="303"/>
    </location>
</feature>
<dbReference type="PANTHER" id="PTHR21708:SF26">
    <property type="entry name" value="2-DEHYDROPANTOATE 2-REDUCTASE"/>
    <property type="match status" value="1"/>
</dbReference>
<evidence type="ECO:0000256" key="3">
    <source>
        <dbReference type="ARBA" id="ARBA00007870"/>
    </source>
</evidence>
<reference evidence="14 15" key="1">
    <citation type="submission" date="2016-10" db="EMBL/GenBank/DDBJ databases">
        <authorList>
            <person name="de Groot N.N."/>
        </authorList>
    </citation>
    <scope>NUCLEOTIDE SEQUENCE [LARGE SCALE GENOMIC DNA]</scope>
    <source>
        <strain evidence="14 15">DSM 15345</strain>
    </source>
</reference>
<comment type="similarity">
    <text evidence="3">Belongs to the ketopantoate reductase family.</text>
</comment>
<dbReference type="FunFam" id="1.10.1040.10:FF:000017">
    <property type="entry name" value="2-dehydropantoate 2-reductase"/>
    <property type="match status" value="1"/>
</dbReference>
<dbReference type="InterPro" id="IPR036291">
    <property type="entry name" value="NAD(P)-bd_dom_sf"/>
</dbReference>
<dbReference type="FunFam" id="3.40.50.720:FF:000307">
    <property type="entry name" value="2-dehydropantoate 2-reductase"/>
    <property type="match status" value="1"/>
</dbReference>
<dbReference type="Pfam" id="PF08546">
    <property type="entry name" value="ApbA_C"/>
    <property type="match status" value="1"/>
</dbReference>
<dbReference type="Proteomes" id="UP000198703">
    <property type="component" value="Unassembled WGS sequence"/>
</dbReference>
<keyword evidence="7" id="KW-0521">NADP</keyword>
<dbReference type="Pfam" id="PF02558">
    <property type="entry name" value="ApbA"/>
    <property type="match status" value="1"/>
</dbReference>
<evidence type="ECO:0000256" key="5">
    <source>
        <dbReference type="ARBA" id="ARBA00019465"/>
    </source>
</evidence>
<dbReference type="InterPro" id="IPR013752">
    <property type="entry name" value="KPA_reductase"/>
</dbReference>
<dbReference type="GO" id="GO:0005737">
    <property type="term" value="C:cytoplasm"/>
    <property type="evidence" value="ECO:0007669"/>
    <property type="project" value="TreeGrafter"/>
</dbReference>
<protein>
    <recommendedName>
        <fullName evidence="5">2-dehydropantoate 2-reductase</fullName>
        <ecNumber evidence="4">1.1.1.169</ecNumber>
    </recommendedName>
    <alternativeName>
        <fullName evidence="9">Ketopantoate reductase</fullName>
    </alternativeName>
</protein>
<dbReference type="STRING" id="89524.SAMN05444370_10378"/>
<evidence type="ECO:0000259" key="13">
    <source>
        <dbReference type="Pfam" id="PF08546"/>
    </source>
</evidence>
<dbReference type="InterPro" id="IPR013328">
    <property type="entry name" value="6PGD_dom2"/>
</dbReference>
<name>A0A1H3YFI8_9RHOB</name>
<evidence type="ECO:0000256" key="2">
    <source>
        <dbReference type="ARBA" id="ARBA00004994"/>
    </source>
</evidence>
<evidence type="ECO:0000256" key="1">
    <source>
        <dbReference type="ARBA" id="ARBA00002919"/>
    </source>
</evidence>
<keyword evidence="15" id="KW-1185">Reference proteome</keyword>
<dbReference type="EC" id="1.1.1.169" evidence="4"/>
<feature type="region of interest" description="Disordered" evidence="11">
    <location>
        <begin position="394"/>
        <end position="422"/>
    </location>
</feature>
<evidence type="ECO:0000256" key="4">
    <source>
        <dbReference type="ARBA" id="ARBA00013014"/>
    </source>
</evidence>
<evidence type="ECO:0000256" key="8">
    <source>
        <dbReference type="ARBA" id="ARBA00023002"/>
    </source>
</evidence>
<dbReference type="UniPathway" id="UPA00028">
    <property type="reaction ID" value="UER00004"/>
</dbReference>
<evidence type="ECO:0000313" key="14">
    <source>
        <dbReference type="EMBL" id="SEA10370.1"/>
    </source>
</evidence>
<keyword evidence="8" id="KW-0560">Oxidoreductase</keyword>
<dbReference type="GO" id="GO:0008677">
    <property type="term" value="F:2-dehydropantoate 2-reductase activity"/>
    <property type="evidence" value="ECO:0007669"/>
    <property type="project" value="UniProtKB-EC"/>
</dbReference>
<dbReference type="InterPro" id="IPR003710">
    <property type="entry name" value="ApbA"/>
</dbReference>
<evidence type="ECO:0000256" key="7">
    <source>
        <dbReference type="ARBA" id="ARBA00022857"/>
    </source>
</evidence>
<comment type="pathway">
    <text evidence="2">Cofactor biosynthesis; (R)-pantothenate biosynthesis; (R)-pantoate from 3-methyl-2-oxobutanoate: step 2/2.</text>
</comment>
<dbReference type="Gene3D" id="1.10.1040.10">
    <property type="entry name" value="N-(1-d-carboxylethyl)-l-norvaline Dehydrogenase, domain 2"/>
    <property type="match status" value="1"/>
</dbReference>
<evidence type="ECO:0000256" key="9">
    <source>
        <dbReference type="ARBA" id="ARBA00032024"/>
    </source>
</evidence>
<dbReference type="EMBL" id="FNQM01000003">
    <property type="protein sequence ID" value="SEA10370.1"/>
    <property type="molecule type" value="Genomic_DNA"/>
</dbReference>
<feature type="region of interest" description="Disordered" evidence="11">
    <location>
        <begin position="307"/>
        <end position="378"/>
    </location>
</feature>
<dbReference type="AlphaFoldDB" id="A0A1H3YFI8"/>
<dbReference type="InterPro" id="IPR008927">
    <property type="entry name" value="6-PGluconate_DH-like_C_sf"/>
</dbReference>
<dbReference type="InterPro" id="IPR013332">
    <property type="entry name" value="KPR_N"/>
</dbReference>
<dbReference type="SUPFAM" id="SSF48179">
    <property type="entry name" value="6-phosphogluconate dehydrogenase C-terminal domain-like"/>
    <property type="match status" value="1"/>
</dbReference>
<evidence type="ECO:0000259" key="12">
    <source>
        <dbReference type="Pfam" id="PF02558"/>
    </source>
</evidence>
<dbReference type="NCBIfam" id="TIGR00745">
    <property type="entry name" value="apbA_panE"/>
    <property type="match status" value="1"/>
</dbReference>
<keyword evidence="6" id="KW-0566">Pantothenate biosynthesis</keyword>
<evidence type="ECO:0000256" key="6">
    <source>
        <dbReference type="ARBA" id="ARBA00022655"/>
    </source>
</evidence>
<dbReference type="SUPFAM" id="SSF51735">
    <property type="entry name" value="NAD(P)-binding Rossmann-fold domains"/>
    <property type="match status" value="1"/>
</dbReference>
<organism evidence="14 15">
    <name type="scientific">Rubrimonas cliftonensis</name>
    <dbReference type="NCBI Taxonomy" id="89524"/>
    <lineage>
        <taxon>Bacteria</taxon>
        <taxon>Pseudomonadati</taxon>
        <taxon>Pseudomonadota</taxon>
        <taxon>Alphaproteobacteria</taxon>
        <taxon>Rhodobacterales</taxon>
        <taxon>Paracoccaceae</taxon>
        <taxon>Rubrimonas</taxon>
    </lineage>
</organism>
<accession>A0A1H3YFI8</accession>
<proteinExistence type="inferred from homology"/>
<evidence type="ECO:0000256" key="10">
    <source>
        <dbReference type="ARBA" id="ARBA00048793"/>
    </source>
</evidence>
<evidence type="ECO:0000256" key="11">
    <source>
        <dbReference type="SAM" id="MobiDB-lite"/>
    </source>
</evidence>
<sequence>MGGLRILVLGAGGVGGYFGGRLAQAGVDVTFLVRERRLRRLNAEGLRIRSPFGDAAIAVKAVAAAEDGGRFDAVLLACKAYDLEDAISTVAPAVSDGCAVLPLLNGVAHIDRLNAAFGAGRVLGGLAKIQATLTEDGVVEHFNDWRFLTFGEQDGRMTGRVAALEAAFAQAPGCVAEAVPDVMRRLWEKLVHVATSAGMTCLMRANVGEIVRTADGAALLRRLLEANAEIAARLGHAPSPAFMETYRATFSDPSSGYSTSMLRDIERGAPTEGDHILGFMLDSARSVGVSEPILELACAHVQGLRPATRCRQAPDARPRSVGRGVVTRRLTARPALPRRPSPPDGPQAGAVEGAARPQPPRRCRLRSPRPAPGRAGDAAPLVQAQRSCPALVPSAQAPLSRGIPIEAPPGSSAASVSWGWNSSTPFSASVFWSAA</sequence>
<dbReference type="RefSeq" id="WP_093250227.1">
    <property type="nucleotide sequence ID" value="NZ_FNQM01000003.1"/>
</dbReference>